<evidence type="ECO:0000256" key="1">
    <source>
        <dbReference type="SAM" id="MobiDB-lite"/>
    </source>
</evidence>
<accession>A0A1X2IF53</accession>
<feature type="compositionally biased region" description="Low complexity" evidence="1">
    <location>
        <begin position="243"/>
        <end position="259"/>
    </location>
</feature>
<dbReference type="Proteomes" id="UP000193560">
    <property type="component" value="Unassembled WGS sequence"/>
</dbReference>
<dbReference type="PANTHER" id="PTHR28208">
    <property type="entry name" value="PHOSPHATIDATE PHOSPHATASE APP1"/>
    <property type="match status" value="1"/>
</dbReference>
<proteinExistence type="predicted"/>
<feature type="compositionally biased region" description="Low complexity" evidence="1">
    <location>
        <begin position="141"/>
        <end position="156"/>
    </location>
</feature>
<evidence type="ECO:0000313" key="4">
    <source>
        <dbReference type="Proteomes" id="UP000193560"/>
    </source>
</evidence>
<sequence>MASSTLPSYPIQHDQQQHLSDYFTYASASAMNIPGASRYTSQQDDKSMTRECLLFPTYAFRNPKDPSEWVIRTRGWALSHNRSGAKQKFVTSISKGVVGQNSGDHAMFEERFKYFLAKNKRNKQFIIQAAGTHALPSDSWHSSPLSSFSSSPSSSSADLFDNNSSNTLRHFTDQSQQRRDSDGSTDSGFQSSGVTDKDDYSYHHFASDQGNDDFSNSNTAALFAMERPANPLSSILNGRRMQSTTSIPSSLSSNNSNDSKQYHGDNDDYDDDYDNEQYDGAEKNVYNTIDDELPSNDHYLTINTTNSDASTTTMSSLFTYPSFASSVTSPTSSSSASASDSVTLKANNDHIDKVDGRAIFKSESSGFFSGPTHLSHRQVLQWAKEKDYCDARLLQIKSTPYINNKDHHHKGMDPACAGTAPFPTSTGMVNLIEPTGISIISDIDDTIKETQILHGARTVLANTFFKESKDISGMAETYMKWYTQGASFHYVSNSPFQLLPFLHDFLNNTQFPPGSMHLRLDGSILARLIEIPGRAKRDSILGIMHDFPLRQFVLVGDSGEIDLEIYTKIAVENPGRILKIFIHDVTTPYAMQKKRTKKSASSTTSTTNDPADTISNSNGLPSLLRNNSMSLSSLFQTTSSSTLNSKRYSFDIHSQQQQQQRRPVSLQSTSSSPSLLEAAEEINKNKSNSLLELASSMASSSVLGLGRGRTKTLAEYVNEPSFSSTTSPVSSSATSTSNSSFSLPPSQQCIQLYDRVQKAQEQLPNIDIVLFQNADELRDDTTIQKALWQQWDDQCLDTATAPII</sequence>
<feature type="region of interest" description="Disordered" evidence="1">
    <location>
        <begin position="720"/>
        <end position="741"/>
    </location>
</feature>
<feature type="domain" description="Phosphatidate phosphatase APP1 catalytic" evidence="2">
    <location>
        <begin position="437"/>
        <end position="583"/>
    </location>
</feature>
<feature type="compositionally biased region" description="Acidic residues" evidence="1">
    <location>
        <begin position="267"/>
        <end position="277"/>
    </location>
</feature>
<feature type="compositionally biased region" description="Basic and acidic residues" evidence="1">
    <location>
        <begin position="195"/>
        <end position="206"/>
    </location>
</feature>
<evidence type="ECO:0000313" key="3">
    <source>
        <dbReference type="EMBL" id="ORZ15344.1"/>
    </source>
</evidence>
<comment type="caution">
    <text evidence="3">The sequence shown here is derived from an EMBL/GenBank/DDBJ whole genome shotgun (WGS) entry which is preliminary data.</text>
</comment>
<dbReference type="Pfam" id="PF09949">
    <property type="entry name" value="APP1_cat"/>
    <property type="match status" value="1"/>
</dbReference>
<dbReference type="OrthoDB" id="2117591at2759"/>
<dbReference type="EMBL" id="MCGE01000013">
    <property type="protein sequence ID" value="ORZ15344.1"/>
    <property type="molecule type" value="Genomic_DNA"/>
</dbReference>
<feature type="compositionally biased region" description="Polar residues" evidence="1">
    <location>
        <begin position="608"/>
        <end position="619"/>
    </location>
</feature>
<feature type="region of interest" description="Disordered" evidence="1">
    <location>
        <begin position="241"/>
        <end position="277"/>
    </location>
</feature>
<dbReference type="PANTHER" id="PTHR28208:SF3">
    <property type="entry name" value="PHOSPHATIDATE PHOSPHATASE APP1"/>
    <property type="match status" value="1"/>
</dbReference>
<dbReference type="InterPro" id="IPR019236">
    <property type="entry name" value="APP1_cat"/>
</dbReference>
<feature type="compositionally biased region" description="Polar residues" evidence="1">
    <location>
        <begin position="184"/>
        <end position="194"/>
    </location>
</feature>
<keyword evidence="4" id="KW-1185">Reference proteome</keyword>
<dbReference type="InterPro" id="IPR052935">
    <property type="entry name" value="Mg2+_PAP"/>
</dbReference>
<protein>
    <recommendedName>
        <fullName evidence="2">Phosphatidate phosphatase APP1 catalytic domain-containing protein</fullName>
    </recommendedName>
</protein>
<dbReference type="STRING" id="90262.A0A1X2IF53"/>
<feature type="compositionally biased region" description="Low complexity" evidence="1">
    <location>
        <begin position="655"/>
        <end position="676"/>
    </location>
</feature>
<gene>
    <name evidence="3" type="ORF">BCR42DRAFT_452193</name>
</gene>
<reference evidence="3 4" key="1">
    <citation type="submission" date="2016-07" db="EMBL/GenBank/DDBJ databases">
        <title>Pervasive Adenine N6-methylation of Active Genes in Fungi.</title>
        <authorList>
            <consortium name="DOE Joint Genome Institute"/>
            <person name="Mondo S.J."/>
            <person name="Dannebaum R.O."/>
            <person name="Kuo R.C."/>
            <person name="Labutti K."/>
            <person name="Haridas S."/>
            <person name="Kuo A."/>
            <person name="Salamov A."/>
            <person name="Ahrendt S.R."/>
            <person name="Lipzen A."/>
            <person name="Sullivan W."/>
            <person name="Andreopoulos W.B."/>
            <person name="Clum A."/>
            <person name="Lindquist E."/>
            <person name="Daum C."/>
            <person name="Ramamoorthy G.K."/>
            <person name="Gryganskyi A."/>
            <person name="Culley D."/>
            <person name="Magnuson J.K."/>
            <person name="James T.Y."/>
            <person name="O'Malley M.A."/>
            <person name="Stajich J.E."/>
            <person name="Spatafora J.W."/>
            <person name="Visel A."/>
            <person name="Grigoriev I.V."/>
        </authorList>
    </citation>
    <scope>NUCLEOTIDE SEQUENCE [LARGE SCALE GENOMIC DNA]</scope>
    <source>
        <strain evidence="3 4">NRRL 1336</strain>
    </source>
</reference>
<feature type="compositionally biased region" description="Basic and acidic residues" evidence="1">
    <location>
        <begin position="170"/>
        <end position="182"/>
    </location>
</feature>
<feature type="region of interest" description="Disordered" evidence="1">
    <location>
        <begin position="592"/>
        <end position="620"/>
    </location>
</feature>
<dbReference type="GO" id="GO:0008195">
    <property type="term" value="F:phosphatidate phosphatase activity"/>
    <property type="evidence" value="ECO:0007669"/>
    <property type="project" value="InterPro"/>
</dbReference>
<feature type="region of interest" description="Disordered" evidence="1">
    <location>
        <begin position="141"/>
        <end position="213"/>
    </location>
</feature>
<organism evidence="3 4">
    <name type="scientific">Absidia repens</name>
    <dbReference type="NCBI Taxonomy" id="90262"/>
    <lineage>
        <taxon>Eukaryota</taxon>
        <taxon>Fungi</taxon>
        <taxon>Fungi incertae sedis</taxon>
        <taxon>Mucoromycota</taxon>
        <taxon>Mucoromycotina</taxon>
        <taxon>Mucoromycetes</taxon>
        <taxon>Mucorales</taxon>
        <taxon>Cunninghamellaceae</taxon>
        <taxon>Absidia</taxon>
    </lineage>
</organism>
<evidence type="ECO:0000259" key="2">
    <source>
        <dbReference type="Pfam" id="PF09949"/>
    </source>
</evidence>
<name>A0A1X2IF53_9FUNG</name>
<dbReference type="AlphaFoldDB" id="A0A1X2IF53"/>
<feature type="region of interest" description="Disordered" evidence="1">
    <location>
        <begin position="652"/>
        <end position="677"/>
    </location>
</feature>